<evidence type="ECO:0000313" key="3">
    <source>
        <dbReference type="Proteomes" id="UP000765509"/>
    </source>
</evidence>
<organism evidence="2 3">
    <name type="scientific">Austropuccinia psidii MF-1</name>
    <dbReference type="NCBI Taxonomy" id="1389203"/>
    <lineage>
        <taxon>Eukaryota</taxon>
        <taxon>Fungi</taxon>
        <taxon>Dikarya</taxon>
        <taxon>Basidiomycota</taxon>
        <taxon>Pucciniomycotina</taxon>
        <taxon>Pucciniomycetes</taxon>
        <taxon>Pucciniales</taxon>
        <taxon>Sphaerophragmiaceae</taxon>
        <taxon>Austropuccinia</taxon>
    </lineage>
</organism>
<dbReference type="InterPro" id="IPR016197">
    <property type="entry name" value="Chromo-like_dom_sf"/>
</dbReference>
<dbReference type="GO" id="GO:0006338">
    <property type="term" value="P:chromatin remodeling"/>
    <property type="evidence" value="ECO:0007669"/>
    <property type="project" value="UniProtKB-ARBA"/>
</dbReference>
<dbReference type="InterPro" id="IPR023780">
    <property type="entry name" value="Chromo_domain"/>
</dbReference>
<dbReference type="InterPro" id="IPR000953">
    <property type="entry name" value="Chromo/chromo_shadow_dom"/>
</dbReference>
<evidence type="ECO:0000313" key="2">
    <source>
        <dbReference type="EMBL" id="MBW0480356.1"/>
    </source>
</evidence>
<feature type="domain" description="Chromo" evidence="1">
    <location>
        <begin position="58"/>
        <end position="108"/>
    </location>
</feature>
<dbReference type="EMBL" id="AVOT02005939">
    <property type="protein sequence ID" value="MBW0480356.1"/>
    <property type="molecule type" value="Genomic_DNA"/>
</dbReference>
<evidence type="ECO:0000259" key="1">
    <source>
        <dbReference type="PROSITE" id="PS50013"/>
    </source>
</evidence>
<dbReference type="Pfam" id="PF00385">
    <property type="entry name" value="Chromo"/>
    <property type="match status" value="1"/>
</dbReference>
<dbReference type="CDD" id="cd00024">
    <property type="entry name" value="CD_CSD"/>
    <property type="match status" value="1"/>
</dbReference>
<dbReference type="Proteomes" id="UP000765509">
    <property type="component" value="Unassembled WGS sequence"/>
</dbReference>
<sequence>MASFKEHQDNKTTQETLRNRLWSLLTSEEDCETFILTQVAFKMEFPPSPVKVEEKEEWEVKQVLDSKVKRGKLWYLVEWKGLSEAPERTTWEPAYNPTNSTDLFKDFHSLYPDQPGPYTLRV</sequence>
<protein>
    <recommendedName>
        <fullName evidence="1">Chromo domain-containing protein</fullName>
    </recommendedName>
</protein>
<reference evidence="2" key="1">
    <citation type="submission" date="2021-03" db="EMBL/GenBank/DDBJ databases">
        <title>Draft genome sequence of rust myrtle Austropuccinia psidii MF-1, a brazilian biotype.</title>
        <authorList>
            <person name="Quecine M.C."/>
            <person name="Pachon D.M.R."/>
            <person name="Bonatelli M.L."/>
            <person name="Correr F.H."/>
            <person name="Franceschini L.M."/>
            <person name="Leite T.F."/>
            <person name="Margarido G.R.A."/>
            <person name="Almeida C.A."/>
            <person name="Ferrarezi J.A."/>
            <person name="Labate C.A."/>
        </authorList>
    </citation>
    <scope>NUCLEOTIDE SEQUENCE</scope>
    <source>
        <strain evidence="2">MF-1</strain>
    </source>
</reference>
<name>A0A9Q3GUH3_9BASI</name>
<gene>
    <name evidence="2" type="ORF">O181_020071</name>
</gene>
<dbReference type="SUPFAM" id="SSF54160">
    <property type="entry name" value="Chromo domain-like"/>
    <property type="match status" value="1"/>
</dbReference>
<dbReference type="OrthoDB" id="2273864at2759"/>
<accession>A0A9Q3GUH3</accession>
<proteinExistence type="predicted"/>
<dbReference type="PROSITE" id="PS50013">
    <property type="entry name" value="CHROMO_2"/>
    <property type="match status" value="1"/>
</dbReference>
<dbReference type="Gene3D" id="2.40.50.40">
    <property type="match status" value="1"/>
</dbReference>
<keyword evidence="3" id="KW-1185">Reference proteome</keyword>
<comment type="caution">
    <text evidence="2">The sequence shown here is derived from an EMBL/GenBank/DDBJ whole genome shotgun (WGS) entry which is preliminary data.</text>
</comment>
<dbReference type="AlphaFoldDB" id="A0A9Q3GUH3"/>